<evidence type="ECO:0000259" key="1">
    <source>
        <dbReference type="Pfam" id="PF13701"/>
    </source>
</evidence>
<dbReference type="EMBL" id="JAAATY010000037">
    <property type="protein sequence ID" value="NRN70376.1"/>
    <property type="molecule type" value="Genomic_DNA"/>
</dbReference>
<dbReference type="Pfam" id="PF13701">
    <property type="entry name" value="DDE_Tnp_1_4"/>
    <property type="match status" value="1"/>
</dbReference>
<reference evidence="7 11" key="1">
    <citation type="submission" date="2020-01" db="EMBL/GenBank/DDBJ databases">
        <title>Kibdelosporangium persica a novel Actinomycetes from a hot desert in Iran.</title>
        <authorList>
            <person name="Safaei N."/>
            <person name="Zaburannyi N."/>
            <person name="Mueller R."/>
            <person name="Wink J."/>
        </authorList>
    </citation>
    <scope>NUCLEOTIDE SEQUENCE [LARGE SCALE GENOMIC DNA]</scope>
    <source>
        <strain evidence="7 11">4NS15</strain>
    </source>
</reference>
<evidence type="ECO:0000313" key="7">
    <source>
        <dbReference type="EMBL" id="NRN70376.1"/>
    </source>
</evidence>
<evidence type="ECO:0000313" key="6">
    <source>
        <dbReference type="EMBL" id="NRN70323.1"/>
    </source>
</evidence>
<dbReference type="InterPro" id="IPR047960">
    <property type="entry name" value="Transpos_IS1380"/>
</dbReference>
<evidence type="ECO:0000313" key="4">
    <source>
        <dbReference type="EMBL" id="NRN69381.1"/>
    </source>
</evidence>
<dbReference type="EMBL" id="JAAATY010000036">
    <property type="protein sequence ID" value="NRN70323.1"/>
    <property type="molecule type" value="Genomic_DNA"/>
</dbReference>
<feature type="domain" description="Transposase DDE" evidence="1">
    <location>
        <begin position="9"/>
        <end position="448"/>
    </location>
</feature>
<dbReference type="NCBIfam" id="NF033539">
    <property type="entry name" value="transpos_IS1380"/>
    <property type="match status" value="1"/>
</dbReference>
<dbReference type="EMBL" id="JAAATY010000043">
    <property type="protein sequence ID" value="NRN70688.1"/>
    <property type="molecule type" value="Genomic_DNA"/>
</dbReference>
<comment type="caution">
    <text evidence="7">The sequence shown here is derived from an EMBL/GenBank/DDBJ whole genome shotgun (WGS) entry which is preliminary data.</text>
</comment>
<dbReference type="EMBL" id="JAAATY010000031">
    <property type="protein sequence ID" value="NRN69883.1"/>
    <property type="molecule type" value="Genomic_DNA"/>
</dbReference>
<dbReference type="EMBL" id="JAAATY010000069">
    <property type="protein sequence ID" value="NRN71448.1"/>
    <property type="molecule type" value="Genomic_DNA"/>
</dbReference>
<evidence type="ECO:0000313" key="2">
    <source>
        <dbReference type="EMBL" id="NRN64101.1"/>
    </source>
</evidence>
<evidence type="ECO:0000313" key="3">
    <source>
        <dbReference type="EMBL" id="NRN69007.1"/>
    </source>
</evidence>
<dbReference type="RefSeq" id="WP_312872492.1">
    <property type="nucleotide sequence ID" value="NZ_JAAATY010000003.1"/>
</dbReference>
<dbReference type="Proteomes" id="UP000763557">
    <property type="component" value="Unassembled WGS sequence"/>
</dbReference>
<dbReference type="EMBL" id="JAAATY010000040">
    <property type="protein sequence ID" value="NRN70489.1"/>
    <property type="molecule type" value="Genomic_DNA"/>
</dbReference>
<evidence type="ECO:0000313" key="9">
    <source>
        <dbReference type="EMBL" id="NRN70688.1"/>
    </source>
</evidence>
<evidence type="ECO:0000313" key="8">
    <source>
        <dbReference type="EMBL" id="NRN70489.1"/>
    </source>
</evidence>
<protein>
    <submittedName>
        <fullName evidence="7">Transposase DDE domain group 1</fullName>
    </submittedName>
</protein>
<organism evidence="7 11">
    <name type="scientific">Kibdelosporangium persicum</name>
    <dbReference type="NCBI Taxonomy" id="2698649"/>
    <lineage>
        <taxon>Bacteria</taxon>
        <taxon>Bacillati</taxon>
        <taxon>Actinomycetota</taxon>
        <taxon>Actinomycetes</taxon>
        <taxon>Pseudonocardiales</taxon>
        <taxon>Pseudonocardiaceae</taxon>
        <taxon>Kibdelosporangium</taxon>
    </lineage>
</organism>
<proteinExistence type="predicted"/>
<dbReference type="EMBL" id="JAAATY010000027">
    <property type="protein sequence ID" value="NRN69381.1"/>
    <property type="molecule type" value="Genomic_DNA"/>
</dbReference>
<dbReference type="EMBL" id="JAAATY010000003">
    <property type="protein sequence ID" value="NRN64101.1"/>
    <property type="molecule type" value="Genomic_DNA"/>
</dbReference>
<evidence type="ECO:0000313" key="5">
    <source>
        <dbReference type="EMBL" id="NRN69883.1"/>
    </source>
</evidence>
<name>A0ABX2FG53_9PSEU</name>
<evidence type="ECO:0000313" key="10">
    <source>
        <dbReference type="EMBL" id="NRN71448.1"/>
    </source>
</evidence>
<sequence length="460" mass="49715">MKASHTRGGIDARFDHPTLVSQAGLVPAMRLAQDAGLSELADRHVRLGGSIGANAGAKIASIVAGMVCGADSIDDLDVIRHGGLPLLFDGIRAPSTLGSFLRYFGIGHLTQLQHVAHGVLVRLAAQTPLLPGVDQLAFVDMDSKTQQVHSKKQGAAYGHKNLFGLDYQLITLGTPLAAPVILDSRLRGGNAHSARNAASLLRRSLTTARACGATGPILVRMDSAFFNGEVITEVITAGAWFSITARHSGNVTAAIHDIPEPHWQPVTFATPIRDQDTGQLITHAEIAETSLTVLTNITRHPTGPATLRLIVRRVPITTPHTDQQPLFPAYRYHAILTNSPLEKTQAEACHRQRAGSIEHVLGQLATSTLTHFPSHAFIANAAWLILATITHNLLRATGCLATGRFARAHTTTLRRTLITVAAQLTRQARRTTLRLPTHWPHRNAWLLLFDRAHSPPPLQH</sequence>
<dbReference type="InterPro" id="IPR025668">
    <property type="entry name" value="Tnp_DDE_dom"/>
</dbReference>
<dbReference type="EMBL" id="JAAATY010000023">
    <property type="protein sequence ID" value="NRN69007.1"/>
    <property type="molecule type" value="Genomic_DNA"/>
</dbReference>
<evidence type="ECO:0000313" key="11">
    <source>
        <dbReference type="Proteomes" id="UP000763557"/>
    </source>
</evidence>
<accession>A0ABX2FG53</accession>
<gene>
    <name evidence="2" type="ORF">GC106_13070</name>
    <name evidence="3" type="ORF">GC106_62630</name>
    <name evidence="4" type="ORF">GC106_66380</name>
    <name evidence="5" type="ORF">GC106_71440</name>
    <name evidence="6" type="ORF">GC106_75880</name>
    <name evidence="7" type="ORF">GC106_76410</name>
    <name evidence="8" type="ORF">GC106_77600</name>
    <name evidence="9" type="ORF">GC106_79590</name>
    <name evidence="10" type="ORF">GC106_87280</name>
</gene>
<keyword evidence="11" id="KW-1185">Reference proteome</keyword>